<sequence>MTALIETPILIARALQNAPDYTFKSKHGSLSGARWQHPACELSTRHMAEHVLVHHLSGSTRIERRCQGRVTGTHSKIGSSTFVSCHHETDWHIGSQAQVMHLYLPQAVLHDFASEEIGLDATPEIRPFFAADDRWLAGFFLMLRDELESGGLPLGSSEPFLLDQLQHALIRHLVLRYSNLQSNRLAAFECAGARARLSTNRLSQVIGHIEASYSQPIQLQDLATIACMSKDHFVRAFRNMVGQTPYRYLLTLRLARAGQMLRSRRELTIAEIAGLTGFRSGSHFSTAFHKIYKTTPRRYRDEG</sequence>
<evidence type="ECO:0000256" key="3">
    <source>
        <dbReference type="ARBA" id="ARBA00023163"/>
    </source>
</evidence>
<accession>A0ABT6AW74</accession>
<organism evidence="5 6">
    <name type="scientific">Cupriavidus basilensis</name>
    <dbReference type="NCBI Taxonomy" id="68895"/>
    <lineage>
        <taxon>Bacteria</taxon>
        <taxon>Pseudomonadati</taxon>
        <taxon>Pseudomonadota</taxon>
        <taxon>Betaproteobacteria</taxon>
        <taxon>Burkholderiales</taxon>
        <taxon>Burkholderiaceae</taxon>
        <taxon>Cupriavidus</taxon>
    </lineage>
</organism>
<dbReference type="InterPro" id="IPR009057">
    <property type="entry name" value="Homeodomain-like_sf"/>
</dbReference>
<dbReference type="Proteomes" id="UP001216674">
    <property type="component" value="Unassembled WGS sequence"/>
</dbReference>
<dbReference type="PANTHER" id="PTHR46796">
    <property type="entry name" value="HTH-TYPE TRANSCRIPTIONAL ACTIVATOR RHAS-RELATED"/>
    <property type="match status" value="1"/>
</dbReference>
<dbReference type="SUPFAM" id="SSF46689">
    <property type="entry name" value="Homeodomain-like"/>
    <property type="match status" value="2"/>
</dbReference>
<comment type="caution">
    <text evidence="5">The sequence shown here is derived from an EMBL/GenBank/DDBJ whole genome shotgun (WGS) entry which is preliminary data.</text>
</comment>
<name>A0ABT6AW74_9BURK</name>
<dbReference type="Gene3D" id="1.10.10.60">
    <property type="entry name" value="Homeodomain-like"/>
    <property type="match status" value="2"/>
</dbReference>
<reference evidence="5 6" key="1">
    <citation type="submission" date="2023-03" db="EMBL/GenBank/DDBJ databases">
        <title>Draft assemblies of triclosan tolerant bacteria isolated from returned activated sludge.</title>
        <authorList>
            <person name="Van Hamelsveld S."/>
        </authorList>
    </citation>
    <scope>NUCLEOTIDE SEQUENCE [LARGE SCALE GENOMIC DNA]</scope>
    <source>
        <strain evidence="5 6">GW210010_S58</strain>
    </source>
</reference>
<evidence type="ECO:0000313" key="5">
    <source>
        <dbReference type="EMBL" id="MDF3836872.1"/>
    </source>
</evidence>
<dbReference type="PROSITE" id="PS01124">
    <property type="entry name" value="HTH_ARAC_FAMILY_2"/>
    <property type="match status" value="1"/>
</dbReference>
<keyword evidence="1" id="KW-0805">Transcription regulation</keyword>
<evidence type="ECO:0000259" key="4">
    <source>
        <dbReference type="PROSITE" id="PS01124"/>
    </source>
</evidence>
<dbReference type="PANTHER" id="PTHR46796:SF6">
    <property type="entry name" value="ARAC SUBFAMILY"/>
    <property type="match status" value="1"/>
</dbReference>
<dbReference type="EMBL" id="JARJLM010000464">
    <property type="protein sequence ID" value="MDF3836872.1"/>
    <property type="molecule type" value="Genomic_DNA"/>
</dbReference>
<protein>
    <submittedName>
        <fullName evidence="5">AraC family transcriptional regulator</fullName>
    </submittedName>
</protein>
<keyword evidence="6" id="KW-1185">Reference proteome</keyword>
<evidence type="ECO:0000256" key="2">
    <source>
        <dbReference type="ARBA" id="ARBA00023125"/>
    </source>
</evidence>
<dbReference type="RefSeq" id="WP_276267218.1">
    <property type="nucleotide sequence ID" value="NZ_JARJLM010000464.1"/>
</dbReference>
<gene>
    <name evidence="5" type="ORF">P3W85_28560</name>
</gene>
<keyword evidence="2" id="KW-0238">DNA-binding</keyword>
<evidence type="ECO:0000313" key="6">
    <source>
        <dbReference type="Proteomes" id="UP001216674"/>
    </source>
</evidence>
<dbReference type="SMART" id="SM00342">
    <property type="entry name" value="HTH_ARAC"/>
    <property type="match status" value="1"/>
</dbReference>
<dbReference type="Pfam" id="PF12833">
    <property type="entry name" value="HTH_18"/>
    <property type="match status" value="1"/>
</dbReference>
<proteinExistence type="predicted"/>
<feature type="domain" description="HTH araC/xylS-type" evidence="4">
    <location>
        <begin position="203"/>
        <end position="302"/>
    </location>
</feature>
<dbReference type="InterPro" id="IPR050204">
    <property type="entry name" value="AraC_XylS_family_regulators"/>
</dbReference>
<keyword evidence="3" id="KW-0804">Transcription</keyword>
<dbReference type="InterPro" id="IPR018060">
    <property type="entry name" value="HTH_AraC"/>
</dbReference>
<evidence type="ECO:0000256" key="1">
    <source>
        <dbReference type="ARBA" id="ARBA00023015"/>
    </source>
</evidence>